<dbReference type="PANTHER" id="PTHR47928:SF208">
    <property type="entry name" value="PENTATRICOPEPTIDE REPEAT-CONTAINING PROTEIN"/>
    <property type="match status" value="1"/>
</dbReference>
<protein>
    <submittedName>
        <fullName evidence="3">Pentatricopeptide repeat-containing protein</fullName>
        <ecNumber evidence="3">3.6.4.12</ecNumber>
    </submittedName>
</protein>
<evidence type="ECO:0000256" key="1">
    <source>
        <dbReference type="ARBA" id="ARBA00022737"/>
    </source>
</evidence>
<dbReference type="OrthoDB" id="1890277at2759"/>
<dbReference type="EC" id="3.6.4.12" evidence="3"/>
<gene>
    <name evidence="3" type="primary">PCMP-E43</name>
    <name evidence="3" type="ORF">AXF42_Ash003225</name>
</gene>
<dbReference type="SUPFAM" id="SSF48452">
    <property type="entry name" value="TPR-like"/>
    <property type="match status" value="1"/>
</dbReference>
<reference evidence="3 4" key="1">
    <citation type="journal article" date="2017" name="Nature">
        <title>The Apostasia genome and the evolution of orchids.</title>
        <authorList>
            <person name="Zhang G.Q."/>
            <person name="Liu K.W."/>
            <person name="Li Z."/>
            <person name="Lohaus R."/>
            <person name="Hsiao Y.Y."/>
            <person name="Niu S.C."/>
            <person name="Wang J.Y."/>
            <person name="Lin Y.C."/>
            <person name="Xu Q."/>
            <person name="Chen L.J."/>
            <person name="Yoshida K."/>
            <person name="Fujiwara S."/>
            <person name="Wang Z.W."/>
            <person name="Zhang Y.Q."/>
            <person name="Mitsuda N."/>
            <person name="Wang M."/>
            <person name="Liu G.H."/>
            <person name="Pecoraro L."/>
            <person name="Huang H.X."/>
            <person name="Xiao X.J."/>
            <person name="Lin M."/>
            <person name="Wu X.Y."/>
            <person name="Wu W.L."/>
            <person name="Chen Y.Y."/>
            <person name="Chang S.B."/>
            <person name="Sakamoto S."/>
            <person name="Ohme-Takagi M."/>
            <person name="Yagi M."/>
            <person name="Zeng S.J."/>
            <person name="Shen C.Y."/>
            <person name="Yeh C.M."/>
            <person name="Luo Y.B."/>
            <person name="Tsai W.C."/>
            <person name="Van de Peer Y."/>
            <person name="Liu Z.J."/>
        </authorList>
    </citation>
    <scope>NUCLEOTIDE SEQUENCE [LARGE SCALE GENOMIC DNA]</scope>
    <source>
        <strain evidence="4">cv. Shenzhen</strain>
        <tissue evidence="3">Stem</tissue>
    </source>
</reference>
<feature type="repeat" description="PPR" evidence="2">
    <location>
        <begin position="374"/>
        <end position="408"/>
    </location>
</feature>
<keyword evidence="1" id="KW-0677">Repeat</keyword>
<proteinExistence type="predicted"/>
<dbReference type="NCBIfam" id="TIGR00756">
    <property type="entry name" value="PPR"/>
    <property type="match status" value="3"/>
</dbReference>
<dbReference type="GO" id="GO:0003678">
    <property type="term" value="F:DNA helicase activity"/>
    <property type="evidence" value="ECO:0007669"/>
    <property type="project" value="UniProtKB-EC"/>
</dbReference>
<organism evidence="3 4">
    <name type="scientific">Apostasia shenzhenica</name>
    <dbReference type="NCBI Taxonomy" id="1088818"/>
    <lineage>
        <taxon>Eukaryota</taxon>
        <taxon>Viridiplantae</taxon>
        <taxon>Streptophyta</taxon>
        <taxon>Embryophyta</taxon>
        <taxon>Tracheophyta</taxon>
        <taxon>Spermatophyta</taxon>
        <taxon>Magnoliopsida</taxon>
        <taxon>Liliopsida</taxon>
        <taxon>Asparagales</taxon>
        <taxon>Orchidaceae</taxon>
        <taxon>Apostasioideae</taxon>
        <taxon>Apostasia</taxon>
    </lineage>
</organism>
<accession>A0A2I0BFK1</accession>
<keyword evidence="3" id="KW-0378">Hydrolase</keyword>
<dbReference type="PROSITE" id="PS51375">
    <property type="entry name" value="PPR"/>
    <property type="match status" value="3"/>
</dbReference>
<dbReference type="Pfam" id="PF01535">
    <property type="entry name" value="PPR"/>
    <property type="match status" value="6"/>
</dbReference>
<evidence type="ECO:0000313" key="4">
    <source>
        <dbReference type="Proteomes" id="UP000236161"/>
    </source>
</evidence>
<dbReference type="Proteomes" id="UP000236161">
    <property type="component" value="Unassembled WGS sequence"/>
</dbReference>
<name>A0A2I0BFK1_9ASPA</name>
<dbReference type="Pfam" id="PF13041">
    <property type="entry name" value="PPR_2"/>
    <property type="match status" value="2"/>
</dbReference>
<dbReference type="GO" id="GO:0016787">
    <property type="term" value="F:hydrolase activity"/>
    <property type="evidence" value="ECO:0007669"/>
    <property type="project" value="UniProtKB-KW"/>
</dbReference>
<dbReference type="PANTHER" id="PTHR47928">
    <property type="entry name" value="REPEAT-CONTAINING PROTEIN, PUTATIVE-RELATED"/>
    <property type="match status" value="1"/>
</dbReference>
<dbReference type="FunFam" id="1.25.40.10:FF:001093">
    <property type="entry name" value="Pentatricopeptide repeat-containing protein At2g34400"/>
    <property type="match status" value="1"/>
</dbReference>
<feature type="repeat" description="PPR" evidence="2">
    <location>
        <begin position="512"/>
        <end position="546"/>
    </location>
</feature>
<dbReference type="InterPro" id="IPR011990">
    <property type="entry name" value="TPR-like_helical_dom_sf"/>
</dbReference>
<evidence type="ECO:0000256" key="2">
    <source>
        <dbReference type="PROSITE-ProRule" id="PRU00708"/>
    </source>
</evidence>
<feature type="repeat" description="PPR" evidence="2">
    <location>
        <begin position="477"/>
        <end position="511"/>
    </location>
</feature>
<dbReference type="EMBL" id="KZ451885">
    <property type="protein sequence ID" value="PKA66571.1"/>
    <property type="molecule type" value="Genomic_DNA"/>
</dbReference>
<dbReference type="InterPro" id="IPR046848">
    <property type="entry name" value="E_motif"/>
</dbReference>
<dbReference type="Pfam" id="PF20431">
    <property type="entry name" value="E_motif"/>
    <property type="match status" value="1"/>
</dbReference>
<evidence type="ECO:0000313" key="3">
    <source>
        <dbReference type="EMBL" id="PKA66571.1"/>
    </source>
</evidence>
<dbReference type="AlphaFoldDB" id="A0A2I0BFK1"/>
<sequence>MLRWTSHRLPVSRILTAKAVTFRPCFTGDLRSSSPFENNTQLKDLVKANRIGDARRLFDEMSHRDEISWTTIVSGYVAASNPIEALSLFSSFLAEDSLYPDPFIISLAIKACGSTPSLLAHGRAIHALTLKSGAFLSVFVGSALLDMYSRSAPSDTSTPLQVFDEMPVRNVVTWTSAVAALVRAGKCCQALLFFADMSLAGVPFDSHTYAIALKACADDGLSLSGREIHARAFKEGQEGISFVSNGLVTLYSKSGDLRSALAVFARMRSRDVASWTTLISTYSQTGWPADAVATFIQLLAHPNDGAPNDYTYAAVISACAALAEANLGAQLHAQVARRGFAPAASVSNALVSMYARAGLLPSAVAAFRETPAKDLVSWSAVISAHAQEGLTAESFGLFEEMRRRAEAAAPTEYTLASLLSACACNASLEAGQQAHARAIAAGLEAKPMVTSALIAMYGKSGNVDAAAGVFSESRPTDTVSWTAMITGFAEHGRNREAIQLFDEMRERKIEIDPVTLLGVLTACSHGGMVDEGLRYFDAMRGEGMEPEKEHYGCVVDMLGRAGRVKEAERIVERLPEGMADEVAWTAILRSCEGWGEVEVGSRAAGRAVEVEPGGAGVRVAMANLYAKERRWREAAAVRKEMREKGVRKEVGWSWVAGSGGEVEVFVAAGREHPRAEEVYQMIELVDFGARVAGRAVEMDAAEHGDVEFEHSLLNSANF</sequence>
<dbReference type="InterPro" id="IPR050421">
    <property type="entry name" value="PPR"/>
</dbReference>
<dbReference type="Gene3D" id="1.25.40.10">
    <property type="entry name" value="Tetratricopeptide repeat domain"/>
    <property type="match status" value="5"/>
</dbReference>
<dbReference type="InterPro" id="IPR002885">
    <property type="entry name" value="PPR_rpt"/>
</dbReference>
<keyword evidence="4" id="KW-1185">Reference proteome</keyword>